<dbReference type="GO" id="GO:0005737">
    <property type="term" value="C:cytoplasm"/>
    <property type="evidence" value="ECO:0007669"/>
    <property type="project" value="TreeGrafter"/>
</dbReference>
<dbReference type="GO" id="GO:0009432">
    <property type="term" value="P:SOS response"/>
    <property type="evidence" value="ECO:0007669"/>
    <property type="project" value="UniProtKB-UniRule"/>
</dbReference>
<comment type="catalytic activity">
    <reaction evidence="15">
        <text>Couples ATP hydrolysis with the unwinding of duplex DNA by translocating in the 3'-5' direction.</text>
        <dbReference type="EC" id="5.6.2.4"/>
    </reaction>
</comment>
<evidence type="ECO:0000256" key="11">
    <source>
        <dbReference type="ARBA" id="ARBA00023125"/>
    </source>
</evidence>
<evidence type="ECO:0000256" key="14">
    <source>
        <dbReference type="ARBA" id="ARBA00023235"/>
    </source>
</evidence>
<evidence type="ECO:0000256" key="16">
    <source>
        <dbReference type="NCBIfam" id="TIGR01389"/>
    </source>
</evidence>
<evidence type="ECO:0000256" key="4">
    <source>
        <dbReference type="ARBA" id="ARBA00022723"/>
    </source>
</evidence>
<evidence type="ECO:0000256" key="12">
    <source>
        <dbReference type="ARBA" id="ARBA00023172"/>
    </source>
</evidence>
<evidence type="ECO:0000259" key="18">
    <source>
        <dbReference type="PROSITE" id="PS51192"/>
    </source>
</evidence>
<dbReference type="PROSITE" id="PS51194">
    <property type="entry name" value="HELICASE_CTER"/>
    <property type="match status" value="1"/>
</dbReference>
<evidence type="ECO:0000313" key="20">
    <source>
        <dbReference type="EMBL" id="CUO41272.1"/>
    </source>
</evidence>
<dbReference type="InterPro" id="IPR014001">
    <property type="entry name" value="Helicase_ATP-bd"/>
</dbReference>
<dbReference type="SMART" id="SM00490">
    <property type="entry name" value="HELICc"/>
    <property type="match status" value="1"/>
</dbReference>
<dbReference type="InterPro" id="IPR006293">
    <property type="entry name" value="DNA_helicase_ATP-dep_RecQ_bac"/>
</dbReference>
<keyword evidence="11" id="KW-0238">DNA-binding</keyword>
<dbReference type="PANTHER" id="PTHR13710">
    <property type="entry name" value="DNA HELICASE RECQ FAMILY MEMBER"/>
    <property type="match status" value="1"/>
</dbReference>
<dbReference type="GO" id="GO:0006281">
    <property type="term" value="P:DNA repair"/>
    <property type="evidence" value="ECO:0007669"/>
    <property type="project" value="UniProtKB-KW"/>
</dbReference>
<dbReference type="Pfam" id="PF09382">
    <property type="entry name" value="RQC"/>
    <property type="match status" value="1"/>
</dbReference>
<dbReference type="SUPFAM" id="SSF52540">
    <property type="entry name" value="P-loop containing nucleoside triphosphate hydrolases"/>
    <property type="match status" value="1"/>
</dbReference>
<dbReference type="InterPro" id="IPR036388">
    <property type="entry name" value="WH-like_DNA-bd_sf"/>
</dbReference>
<dbReference type="RefSeq" id="WP_055152997.1">
    <property type="nucleotide sequence ID" value="NZ_CYZU01000017.1"/>
</dbReference>
<dbReference type="Gene3D" id="1.10.10.10">
    <property type="entry name" value="Winged helix-like DNA-binding domain superfamily/Winged helix DNA-binding domain"/>
    <property type="match status" value="1"/>
</dbReference>
<dbReference type="GO" id="GO:0043138">
    <property type="term" value="F:3'-5' DNA helicase activity"/>
    <property type="evidence" value="ECO:0007669"/>
    <property type="project" value="UniProtKB-EC"/>
</dbReference>
<proteinExistence type="inferred from homology"/>
<protein>
    <recommendedName>
        <fullName evidence="16">DNA helicase RecQ</fullName>
        <ecNumber evidence="16">5.6.2.4</ecNumber>
    </recommendedName>
</protein>
<evidence type="ECO:0000256" key="9">
    <source>
        <dbReference type="ARBA" id="ARBA00022833"/>
    </source>
</evidence>
<dbReference type="InterPro" id="IPR036390">
    <property type="entry name" value="WH_DNA-bd_sf"/>
</dbReference>
<dbReference type="GO" id="GO:0006260">
    <property type="term" value="P:DNA replication"/>
    <property type="evidence" value="ECO:0007669"/>
    <property type="project" value="InterPro"/>
</dbReference>
<evidence type="ECO:0000256" key="3">
    <source>
        <dbReference type="ARBA" id="ARBA00005446"/>
    </source>
</evidence>
<evidence type="ECO:0000259" key="19">
    <source>
        <dbReference type="PROSITE" id="PS51194"/>
    </source>
</evidence>
<dbReference type="EMBL" id="CYZU01000017">
    <property type="protein sequence ID" value="CUO41272.1"/>
    <property type="molecule type" value="Genomic_DNA"/>
</dbReference>
<keyword evidence="4" id="KW-0479">Metal-binding</keyword>
<dbReference type="InterPro" id="IPR032284">
    <property type="entry name" value="RecQ_Zn-bd"/>
</dbReference>
<dbReference type="InterPro" id="IPR004589">
    <property type="entry name" value="DNA_helicase_ATP-dep_RecQ"/>
</dbReference>
<dbReference type="InterPro" id="IPR027417">
    <property type="entry name" value="P-loop_NTPase"/>
</dbReference>
<feature type="domain" description="Helicase ATP-binding" evidence="18">
    <location>
        <begin position="24"/>
        <end position="193"/>
    </location>
</feature>
<dbReference type="SMART" id="SM00341">
    <property type="entry name" value="HRDC"/>
    <property type="match status" value="1"/>
</dbReference>
<dbReference type="SMART" id="SM00956">
    <property type="entry name" value="RQC"/>
    <property type="match status" value="1"/>
</dbReference>
<dbReference type="SUPFAM" id="SSF46785">
    <property type="entry name" value="Winged helix' DNA-binding domain"/>
    <property type="match status" value="1"/>
</dbReference>
<comment type="similarity">
    <text evidence="3">Belongs to the helicase family. RecQ subfamily.</text>
</comment>
<comment type="cofactor">
    <cofactor evidence="2">
        <name>Zn(2+)</name>
        <dbReference type="ChEBI" id="CHEBI:29105"/>
    </cofactor>
</comment>
<dbReference type="Pfam" id="PF00270">
    <property type="entry name" value="DEAD"/>
    <property type="match status" value="1"/>
</dbReference>
<dbReference type="GO" id="GO:0043590">
    <property type="term" value="C:bacterial nucleoid"/>
    <property type="evidence" value="ECO:0007669"/>
    <property type="project" value="TreeGrafter"/>
</dbReference>
<dbReference type="Pfam" id="PF00570">
    <property type="entry name" value="HRDC"/>
    <property type="match status" value="1"/>
</dbReference>
<dbReference type="GO" id="GO:0030894">
    <property type="term" value="C:replisome"/>
    <property type="evidence" value="ECO:0007669"/>
    <property type="project" value="TreeGrafter"/>
</dbReference>
<evidence type="ECO:0000256" key="6">
    <source>
        <dbReference type="ARBA" id="ARBA00022763"/>
    </source>
</evidence>
<gene>
    <name evidence="20" type="primary">recQ</name>
    <name evidence="20" type="ORF">ERS852491_02133</name>
</gene>
<dbReference type="GO" id="GO:0046872">
    <property type="term" value="F:metal ion binding"/>
    <property type="evidence" value="ECO:0007669"/>
    <property type="project" value="UniProtKB-KW"/>
</dbReference>
<organism evidence="20 21">
    <name type="scientific">Faecalicatena contorta</name>
    <dbReference type="NCBI Taxonomy" id="39482"/>
    <lineage>
        <taxon>Bacteria</taxon>
        <taxon>Bacillati</taxon>
        <taxon>Bacillota</taxon>
        <taxon>Clostridia</taxon>
        <taxon>Lachnospirales</taxon>
        <taxon>Lachnospiraceae</taxon>
        <taxon>Faecalicatena</taxon>
    </lineage>
</organism>
<dbReference type="InterPro" id="IPR001650">
    <property type="entry name" value="Helicase_C-like"/>
</dbReference>
<evidence type="ECO:0000256" key="1">
    <source>
        <dbReference type="ARBA" id="ARBA00001946"/>
    </source>
</evidence>
<dbReference type="GO" id="GO:0006310">
    <property type="term" value="P:DNA recombination"/>
    <property type="evidence" value="ECO:0007669"/>
    <property type="project" value="UniProtKB-UniRule"/>
</dbReference>
<dbReference type="FunFam" id="3.40.50.300:FF:000296">
    <property type="entry name" value="ATP-dependent DNA helicase RecQ"/>
    <property type="match status" value="1"/>
</dbReference>
<dbReference type="InterPro" id="IPR018982">
    <property type="entry name" value="RQC_domain"/>
</dbReference>
<evidence type="ECO:0000256" key="2">
    <source>
        <dbReference type="ARBA" id="ARBA00001947"/>
    </source>
</evidence>
<evidence type="ECO:0000256" key="8">
    <source>
        <dbReference type="ARBA" id="ARBA00022806"/>
    </source>
</evidence>
<feature type="domain" description="HRDC" evidence="17">
    <location>
        <begin position="535"/>
        <end position="615"/>
    </location>
</feature>
<dbReference type="Pfam" id="PF16124">
    <property type="entry name" value="RecQ_Zn_bind"/>
    <property type="match status" value="1"/>
</dbReference>
<evidence type="ECO:0000256" key="5">
    <source>
        <dbReference type="ARBA" id="ARBA00022741"/>
    </source>
</evidence>
<evidence type="ECO:0000313" key="21">
    <source>
        <dbReference type="Proteomes" id="UP000095544"/>
    </source>
</evidence>
<dbReference type="GO" id="GO:0003677">
    <property type="term" value="F:DNA binding"/>
    <property type="evidence" value="ECO:0007669"/>
    <property type="project" value="UniProtKB-KW"/>
</dbReference>
<dbReference type="CDD" id="cd17920">
    <property type="entry name" value="DEXHc_RecQ"/>
    <property type="match status" value="1"/>
</dbReference>
<dbReference type="Gene3D" id="1.10.10.60">
    <property type="entry name" value="Homeodomain-like"/>
    <property type="match status" value="1"/>
</dbReference>
<comment type="cofactor">
    <cofactor evidence="1">
        <name>Mg(2+)</name>
        <dbReference type="ChEBI" id="CHEBI:18420"/>
    </cofactor>
</comment>
<sequence>MDKYKILKEVFGYDSFRDGQEELVESTLQGRDVLGIMPTGAGKSICYQVPALLFEGISLIISPLISLMKDQVTALNQLGIHAAFINSSLTEVQYRKAMDNARNGRYKIIYVAPERLLTESFLSLVSCVNISMVAVDEAHCISQWGQDFRPSYLKIVDFINMLPKRPVIAAYTATATKVVKEDIVCILGLQEPTVMVTGYDRKNLYFAVKKPKNKMAELLAYLQKNGDKSGIIYCNTRKNVEEVHEALLREGYMTAKYHAGLSDSARKQNQEDFIYDIKPIMVATNAFGMGIDKSNVRFVIHYNMPKDIESYYQEAGRAGRDGEPSECILLYSGQDVKINEFLIGRQTENEDLDYEERELIRERDNERLRKMTFYCFTNECLRDYILRYFGEYGGNYCGNCENCLMEFQDIDVTQEAVSLINLVRTSGERYGINAIIDAVHGSENAKVRQFRLDRNPYYGTLKKVTLVRIRQIMNDLLVKGYLFLTTNEYPVLKMTEMGRNLVWEETPEPVILKLPKEVEKAPAKQKAEKKQKVVDVKYPDLFERLRQKRYEMAQENHVPPYIIFSDRTLKEMSTYLPSNKAAMLEINGVGTNKYEKYGEDFMGMVKAYMEEKGIRPEEVEPKAEPEEELDEKTGKKKVTIKDGFEAYRDSLVSQGVVQAYAAWTEEEEERLKEEYQSGMKIKEISEVHHRSEGGIRSRLKKMGMIL</sequence>
<feature type="domain" description="Helicase C-terminal" evidence="19">
    <location>
        <begin position="214"/>
        <end position="360"/>
    </location>
</feature>
<keyword evidence="8 20" id="KW-0347">Helicase</keyword>
<dbReference type="PANTHER" id="PTHR13710:SF105">
    <property type="entry name" value="ATP-DEPENDENT DNA HELICASE Q1"/>
    <property type="match status" value="1"/>
</dbReference>
<keyword evidence="10" id="KW-0067">ATP-binding</keyword>
<evidence type="ECO:0000256" key="7">
    <source>
        <dbReference type="ARBA" id="ARBA00022801"/>
    </source>
</evidence>
<evidence type="ECO:0000256" key="15">
    <source>
        <dbReference type="ARBA" id="ARBA00034617"/>
    </source>
</evidence>
<dbReference type="EC" id="5.6.2.4" evidence="16"/>
<name>A0A174ET56_9FIRM</name>
<keyword evidence="6" id="KW-0227">DNA damage</keyword>
<evidence type="ECO:0000259" key="17">
    <source>
        <dbReference type="PROSITE" id="PS50967"/>
    </source>
</evidence>
<keyword evidence="7 20" id="KW-0378">Hydrolase</keyword>
<dbReference type="Pfam" id="PF00271">
    <property type="entry name" value="Helicase_C"/>
    <property type="match status" value="1"/>
</dbReference>
<keyword evidence="5" id="KW-0547">Nucleotide-binding</keyword>
<dbReference type="SUPFAM" id="SSF47819">
    <property type="entry name" value="HRDC-like"/>
    <property type="match status" value="1"/>
</dbReference>
<dbReference type="Gene3D" id="1.10.150.80">
    <property type="entry name" value="HRDC domain"/>
    <property type="match status" value="1"/>
</dbReference>
<dbReference type="InterPro" id="IPR010997">
    <property type="entry name" value="HRDC-like_sf"/>
</dbReference>
<dbReference type="InterPro" id="IPR011545">
    <property type="entry name" value="DEAD/DEAH_box_helicase_dom"/>
</dbReference>
<dbReference type="AlphaFoldDB" id="A0A174ET56"/>
<dbReference type="InterPro" id="IPR002121">
    <property type="entry name" value="HRDC_dom"/>
</dbReference>
<dbReference type="Proteomes" id="UP000095544">
    <property type="component" value="Unassembled WGS sequence"/>
</dbReference>
<dbReference type="Gene3D" id="3.40.50.300">
    <property type="entry name" value="P-loop containing nucleotide triphosphate hydrolases"/>
    <property type="match status" value="2"/>
</dbReference>
<dbReference type="SMART" id="SM00487">
    <property type="entry name" value="DEXDc"/>
    <property type="match status" value="1"/>
</dbReference>
<dbReference type="CDD" id="cd18794">
    <property type="entry name" value="SF2_C_RecQ"/>
    <property type="match status" value="1"/>
</dbReference>
<keyword evidence="13" id="KW-0234">DNA repair</keyword>
<dbReference type="GO" id="GO:0005524">
    <property type="term" value="F:ATP binding"/>
    <property type="evidence" value="ECO:0007669"/>
    <property type="project" value="UniProtKB-KW"/>
</dbReference>
<reference evidence="20 21" key="1">
    <citation type="submission" date="2015-09" db="EMBL/GenBank/DDBJ databases">
        <authorList>
            <consortium name="Pathogen Informatics"/>
        </authorList>
    </citation>
    <scope>NUCLEOTIDE SEQUENCE [LARGE SCALE GENOMIC DNA]</scope>
    <source>
        <strain evidence="20 21">2789STDY5834876</strain>
    </source>
</reference>
<dbReference type="PROSITE" id="PS51192">
    <property type="entry name" value="HELICASE_ATP_BIND_1"/>
    <property type="match status" value="1"/>
</dbReference>
<evidence type="ECO:0000256" key="13">
    <source>
        <dbReference type="ARBA" id="ARBA00023204"/>
    </source>
</evidence>
<evidence type="ECO:0000256" key="10">
    <source>
        <dbReference type="ARBA" id="ARBA00022840"/>
    </source>
</evidence>
<dbReference type="InterPro" id="IPR044876">
    <property type="entry name" value="HRDC_dom_sf"/>
</dbReference>
<keyword evidence="14" id="KW-0413">Isomerase</keyword>
<dbReference type="PROSITE" id="PS50967">
    <property type="entry name" value="HRDC"/>
    <property type="match status" value="1"/>
</dbReference>
<dbReference type="NCBIfam" id="TIGR00614">
    <property type="entry name" value="recQ_fam"/>
    <property type="match status" value="1"/>
</dbReference>
<accession>A0A174ET56</accession>
<keyword evidence="12" id="KW-0233">DNA recombination</keyword>
<dbReference type="NCBIfam" id="TIGR01389">
    <property type="entry name" value="recQ"/>
    <property type="match status" value="1"/>
</dbReference>
<dbReference type="GO" id="GO:0016787">
    <property type="term" value="F:hydrolase activity"/>
    <property type="evidence" value="ECO:0007669"/>
    <property type="project" value="UniProtKB-KW"/>
</dbReference>
<dbReference type="GO" id="GO:0009378">
    <property type="term" value="F:four-way junction helicase activity"/>
    <property type="evidence" value="ECO:0007669"/>
    <property type="project" value="TreeGrafter"/>
</dbReference>
<dbReference type="OrthoDB" id="9763310at2"/>
<keyword evidence="9" id="KW-0862">Zinc</keyword>
<dbReference type="STRING" id="39482.ERS852491_02133"/>